<accession>A0A2Z2K979</accession>
<dbReference type="AlphaFoldDB" id="A0A2Z2K979"/>
<dbReference type="RefSeq" id="WP_087915989.1">
    <property type="nucleotide sequence ID" value="NZ_CP021780.1"/>
</dbReference>
<evidence type="ECO:0000313" key="2">
    <source>
        <dbReference type="EMBL" id="ASA21984.1"/>
    </source>
</evidence>
<dbReference type="EMBL" id="CP021780">
    <property type="protein sequence ID" value="ASA21984.1"/>
    <property type="molecule type" value="Genomic_DNA"/>
</dbReference>
<keyword evidence="1" id="KW-1133">Transmembrane helix</keyword>
<organism evidence="2 3">
    <name type="scientific">Paenibacillus donghaensis</name>
    <dbReference type="NCBI Taxonomy" id="414771"/>
    <lineage>
        <taxon>Bacteria</taxon>
        <taxon>Bacillati</taxon>
        <taxon>Bacillota</taxon>
        <taxon>Bacilli</taxon>
        <taxon>Bacillales</taxon>
        <taxon>Paenibacillaceae</taxon>
        <taxon>Paenibacillus</taxon>
    </lineage>
</organism>
<name>A0A2Z2K979_9BACL</name>
<evidence type="ECO:0000313" key="3">
    <source>
        <dbReference type="Proteomes" id="UP000249890"/>
    </source>
</evidence>
<reference evidence="2 3" key="1">
    <citation type="submission" date="2017-06" db="EMBL/GenBank/DDBJ databases">
        <title>Complete genome sequence of Paenibacillus donghaensis KCTC 13049T isolated from East Sea sediment, South Korea.</title>
        <authorList>
            <person name="Jung B.K."/>
            <person name="Hong S.-J."/>
            <person name="Shin J.-H."/>
        </authorList>
    </citation>
    <scope>NUCLEOTIDE SEQUENCE [LARGE SCALE GENOMIC DNA]</scope>
    <source>
        <strain evidence="2 3">KCTC 13049</strain>
    </source>
</reference>
<feature type="transmembrane region" description="Helical" evidence="1">
    <location>
        <begin position="52"/>
        <end position="74"/>
    </location>
</feature>
<gene>
    <name evidence="2" type="ORF">B9T62_15080</name>
</gene>
<evidence type="ECO:0000256" key="1">
    <source>
        <dbReference type="SAM" id="Phobius"/>
    </source>
</evidence>
<dbReference type="Proteomes" id="UP000249890">
    <property type="component" value="Chromosome"/>
</dbReference>
<keyword evidence="1" id="KW-0812">Transmembrane</keyword>
<proteinExistence type="predicted"/>
<protein>
    <submittedName>
        <fullName evidence="2">Uncharacterized protein</fullName>
    </submittedName>
</protein>
<dbReference type="KEGG" id="pdh:B9T62_15080"/>
<keyword evidence="3" id="KW-1185">Reference proteome</keyword>
<dbReference type="OrthoDB" id="2680567at2"/>
<sequence>MTFKKVKRLVRNMSAIIFIFAIVGVIFMISLMIFLAFFDDKVITNAAVMNRLTLILAALSLPGLFIQLISLLTINDKKTFTLEKKCPHCRQLIELKLTED</sequence>
<feature type="transmembrane region" description="Helical" evidence="1">
    <location>
        <begin position="12"/>
        <end position="37"/>
    </location>
</feature>
<keyword evidence="1" id="KW-0472">Membrane</keyword>